<reference evidence="1 2" key="1">
    <citation type="submission" date="2016-11" db="EMBL/GenBank/DDBJ databases">
        <authorList>
            <person name="Jaros S."/>
            <person name="Januszkiewicz K."/>
            <person name="Wedrychowicz H."/>
        </authorList>
    </citation>
    <scope>NUCLEOTIDE SEQUENCE [LARGE SCALE GENOMIC DNA]</scope>
    <source>
        <strain evidence="1 2">DSM 19022</strain>
    </source>
</reference>
<name>A0A1M6D163_9FIRM</name>
<evidence type="ECO:0000313" key="1">
    <source>
        <dbReference type="EMBL" id="SHI66718.1"/>
    </source>
</evidence>
<gene>
    <name evidence="1" type="ORF">SAMN02745176_00951</name>
</gene>
<dbReference type="AlphaFoldDB" id="A0A1M6D163"/>
<organism evidence="1 2">
    <name type="scientific">Lutispora thermophila DSM 19022</name>
    <dbReference type="NCBI Taxonomy" id="1122184"/>
    <lineage>
        <taxon>Bacteria</taxon>
        <taxon>Bacillati</taxon>
        <taxon>Bacillota</taxon>
        <taxon>Clostridia</taxon>
        <taxon>Lutisporales</taxon>
        <taxon>Lutisporaceae</taxon>
        <taxon>Lutispora</taxon>
    </lineage>
</organism>
<keyword evidence="2" id="KW-1185">Reference proteome</keyword>
<protein>
    <submittedName>
        <fullName evidence="1">Uncharacterized protein</fullName>
    </submittedName>
</protein>
<accession>A0A1M6D163</accession>
<dbReference type="STRING" id="1122184.SAMN02745176_00951"/>
<dbReference type="EMBL" id="FQZS01000006">
    <property type="protein sequence ID" value="SHI66718.1"/>
    <property type="molecule type" value="Genomic_DNA"/>
</dbReference>
<dbReference type="Proteomes" id="UP000184442">
    <property type="component" value="Unassembled WGS sequence"/>
</dbReference>
<evidence type="ECO:0000313" key="2">
    <source>
        <dbReference type="Proteomes" id="UP000184442"/>
    </source>
</evidence>
<sequence length="55" mass="6156">MGRLAQTASKGMESELKILQNVKSKEKLAKNVVVKMEIGYNANKDKYKIESLTKA</sequence>
<proteinExistence type="predicted"/>